<organism evidence="5 6">
    <name type="scientific">Methermicoccus shengliensis</name>
    <dbReference type="NCBI Taxonomy" id="660064"/>
    <lineage>
        <taxon>Archaea</taxon>
        <taxon>Methanobacteriati</taxon>
        <taxon>Methanobacteriota</taxon>
        <taxon>Stenosarchaea group</taxon>
        <taxon>Methanomicrobia</taxon>
        <taxon>Methanosarcinales</taxon>
        <taxon>Methermicoccaceae</taxon>
        <taxon>Methermicoccus</taxon>
    </lineage>
</organism>
<comment type="catalytic activity">
    <reaction evidence="4">
        <text>a D-aminoacyl-tRNA + H2O = a tRNA + a D-alpha-amino acid + H(+)</text>
        <dbReference type="Rhea" id="RHEA:13953"/>
        <dbReference type="Rhea" id="RHEA-COMP:10123"/>
        <dbReference type="Rhea" id="RHEA-COMP:10124"/>
        <dbReference type="ChEBI" id="CHEBI:15377"/>
        <dbReference type="ChEBI" id="CHEBI:15378"/>
        <dbReference type="ChEBI" id="CHEBI:59871"/>
        <dbReference type="ChEBI" id="CHEBI:78442"/>
        <dbReference type="ChEBI" id="CHEBI:79333"/>
        <dbReference type="EC" id="3.1.1.96"/>
    </reaction>
</comment>
<comment type="function">
    <text evidence="4">D-aminoacyl-tRNA deacylase with broad substrate specificity. By recycling D-aminoacyl-tRNA to D-amino acids and free tRNA molecules, this enzyme counteracts the toxicity associated with the formation of D-aminoacyl-tRNA entities in vivo.</text>
</comment>
<proteinExistence type="inferred from homology"/>
<keyword evidence="1 4" id="KW-0479">Metal-binding</keyword>
<comment type="cofactor">
    <cofactor evidence="4">
        <name>Zn(2+)</name>
        <dbReference type="ChEBI" id="CHEBI:29105"/>
    </cofactor>
    <text evidence="4">Binds 2 Zn(2+) ions per subunit.</text>
</comment>
<comment type="similarity">
    <text evidence="4">Belongs to the DtdA deacylase family.</text>
</comment>
<dbReference type="PANTHER" id="PTHR34667:SF1">
    <property type="entry name" value="D-AMINOACYL-TRNA DEACYLASE"/>
    <property type="match status" value="1"/>
</dbReference>
<evidence type="ECO:0000313" key="6">
    <source>
        <dbReference type="Proteomes" id="UP000600363"/>
    </source>
</evidence>
<dbReference type="EC" id="3.1.1.96" evidence="4"/>
<dbReference type="InterPro" id="IPR018033">
    <property type="entry name" value="Deacylase_DtdA_archaea"/>
</dbReference>
<gene>
    <name evidence="4" type="primary">dtdA</name>
    <name evidence="5" type="ORF">HA299_02970</name>
</gene>
<dbReference type="GO" id="GO:0008270">
    <property type="term" value="F:zinc ion binding"/>
    <property type="evidence" value="ECO:0007669"/>
    <property type="project" value="UniProtKB-UniRule"/>
</dbReference>
<name>A0A832VX41_9EURY</name>
<dbReference type="Gene3D" id="3.40.50.10700">
    <property type="entry name" value="AF0625-like"/>
    <property type="match status" value="1"/>
</dbReference>
<protein>
    <recommendedName>
        <fullName evidence="4">D-aminoacyl-tRNA deacylase</fullName>
        <ecNumber evidence="4">3.1.1.96</ecNumber>
    </recommendedName>
</protein>
<dbReference type="PANTHER" id="PTHR34667">
    <property type="entry name" value="D-AMINOACYL-TRNA DEACYLASE"/>
    <property type="match status" value="1"/>
</dbReference>
<comment type="subunit">
    <text evidence="4">Monomer.</text>
</comment>
<dbReference type="SUPFAM" id="SSF142535">
    <property type="entry name" value="AF0625-like"/>
    <property type="match status" value="1"/>
</dbReference>
<dbReference type="EMBL" id="DUIH01000011">
    <property type="protein sequence ID" value="HIH69572.1"/>
    <property type="molecule type" value="Genomic_DNA"/>
</dbReference>
<evidence type="ECO:0000256" key="4">
    <source>
        <dbReference type="HAMAP-Rule" id="MF_00562"/>
    </source>
</evidence>
<dbReference type="Gene3D" id="3.40.630.50">
    <property type="entry name" value="AF0625-like"/>
    <property type="match status" value="1"/>
</dbReference>
<dbReference type="GO" id="GO:0051499">
    <property type="term" value="F:D-aminoacyl-tRNA deacylase activity"/>
    <property type="evidence" value="ECO:0007669"/>
    <property type="project" value="UniProtKB-UniRule"/>
</dbReference>
<reference evidence="5" key="1">
    <citation type="journal article" date="2020" name="bioRxiv">
        <title>A rank-normalized archaeal taxonomy based on genome phylogeny resolves widespread incomplete and uneven classifications.</title>
        <authorList>
            <person name="Rinke C."/>
            <person name="Chuvochina M."/>
            <person name="Mussig A.J."/>
            <person name="Chaumeil P.-A."/>
            <person name="Waite D.W."/>
            <person name="Whitman W.B."/>
            <person name="Parks D.H."/>
            <person name="Hugenholtz P."/>
        </authorList>
    </citation>
    <scope>NUCLEOTIDE SEQUENCE</scope>
    <source>
        <strain evidence="5">UBA12518</strain>
    </source>
</reference>
<evidence type="ECO:0000256" key="3">
    <source>
        <dbReference type="ARBA" id="ARBA00022833"/>
    </source>
</evidence>
<dbReference type="RefSeq" id="WP_169736262.1">
    <property type="nucleotide sequence ID" value="NZ_DUIH01000011.1"/>
</dbReference>
<dbReference type="Proteomes" id="UP000600363">
    <property type="component" value="Unassembled WGS sequence"/>
</dbReference>
<evidence type="ECO:0000256" key="1">
    <source>
        <dbReference type="ARBA" id="ARBA00022723"/>
    </source>
</evidence>
<keyword evidence="3 4" id="KW-0862">Zinc</keyword>
<dbReference type="HAMAP" id="MF_00562">
    <property type="entry name" value="Deacylase_DtdA"/>
    <property type="match status" value="1"/>
</dbReference>
<comment type="caution">
    <text evidence="5">The sequence shown here is derived from an EMBL/GenBank/DDBJ whole genome shotgun (WGS) entry which is preliminary data.</text>
</comment>
<dbReference type="Pfam" id="PF04414">
    <property type="entry name" value="tRNA_deacylase"/>
    <property type="match status" value="1"/>
</dbReference>
<evidence type="ECO:0000313" key="5">
    <source>
        <dbReference type="EMBL" id="HIH69572.1"/>
    </source>
</evidence>
<sequence length="467" mass="51977">MEERFTVVCSSEDAASMNIERHLFALGRWHEVFSSFPSPITALYDSPNTTFRIVEVDEPLVYLDRIDTILESIGVSSSALVFASKHSSESTGKLLSAHYTGNTSRAALGGRERELCTPATWLLKPILQSMRRYAEGTEWQVSMEATHHGPTDVHTPLVFAEIGSSEEEWGDEWAGMVVAKSIMECTPAHALPVVGFGGSHYPKRQTHLILESALTFGHCFSSHVLPELDDELVGQAFAKSGTTHAYIDRKSVNSDIREKIEGMLRRLGCTVLREHEFYTLSVLSERAYAQLLDSLRRMGDVSVLVGRGIGKRVKEPIPTMDEMWFALLPPELVSYLAKRILSELKRTLEHSGVGYALDANGVPLPLLFAEDERELRDHTERLIGTWVDALAQRLPVKRRKDTVVVVERKLDPSKAKELGVADGSHLQRLSSGESVEVGGKAIKPDMVYRDINIVLSTVFEVRKGEIP</sequence>
<accession>A0A832VX41</accession>
<keyword evidence="2 4" id="KW-0378">Hydrolase</keyword>
<dbReference type="AlphaFoldDB" id="A0A832VX41"/>
<comment type="catalytic activity">
    <reaction evidence="4">
        <text>glycyl-tRNA(Ala) + H2O = tRNA(Ala) + glycine + H(+)</text>
        <dbReference type="Rhea" id="RHEA:53744"/>
        <dbReference type="Rhea" id="RHEA-COMP:9657"/>
        <dbReference type="Rhea" id="RHEA-COMP:13640"/>
        <dbReference type="ChEBI" id="CHEBI:15377"/>
        <dbReference type="ChEBI" id="CHEBI:15378"/>
        <dbReference type="ChEBI" id="CHEBI:57305"/>
        <dbReference type="ChEBI" id="CHEBI:78442"/>
        <dbReference type="ChEBI" id="CHEBI:78522"/>
        <dbReference type="EC" id="3.1.1.96"/>
    </reaction>
</comment>
<evidence type="ECO:0000256" key="2">
    <source>
        <dbReference type="ARBA" id="ARBA00022801"/>
    </source>
</evidence>
<dbReference type="GO" id="GO:0019478">
    <property type="term" value="P:D-amino acid catabolic process"/>
    <property type="evidence" value="ECO:0007669"/>
    <property type="project" value="UniProtKB-UniRule"/>
</dbReference>
<dbReference type="InterPro" id="IPR007508">
    <property type="entry name" value="DtdA"/>
</dbReference>